<evidence type="ECO:0000313" key="2">
    <source>
        <dbReference type="Proteomes" id="UP001234178"/>
    </source>
</evidence>
<evidence type="ECO:0000313" key="1">
    <source>
        <dbReference type="EMBL" id="KAK4003070.1"/>
    </source>
</evidence>
<proteinExistence type="predicted"/>
<keyword evidence="2" id="KW-1185">Reference proteome</keyword>
<protein>
    <submittedName>
        <fullName evidence="1">Uncharacterized protein</fullName>
    </submittedName>
</protein>
<accession>A0ABQ9YRE7</accession>
<gene>
    <name evidence="1" type="ORF">OUZ56_004855</name>
</gene>
<organism evidence="1 2">
    <name type="scientific">Daphnia magna</name>
    <dbReference type="NCBI Taxonomy" id="35525"/>
    <lineage>
        <taxon>Eukaryota</taxon>
        <taxon>Metazoa</taxon>
        <taxon>Ecdysozoa</taxon>
        <taxon>Arthropoda</taxon>
        <taxon>Crustacea</taxon>
        <taxon>Branchiopoda</taxon>
        <taxon>Diplostraca</taxon>
        <taxon>Cladocera</taxon>
        <taxon>Anomopoda</taxon>
        <taxon>Daphniidae</taxon>
        <taxon>Daphnia</taxon>
    </lineage>
</organism>
<dbReference type="EMBL" id="JAOYFB010000001">
    <property type="protein sequence ID" value="KAK4003070.1"/>
    <property type="molecule type" value="Genomic_DNA"/>
</dbReference>
<sequence>MDTRLDLKKKDTKQISLQLTTIAFTQKRTRVSSRRKRPACAYAEPHRIHLSLVGDSNMADKS</sequence>
<reference evidence="1 2" key="1">
    <citation type="journal article" date="2023" name="Nucleic Acids Res.">
        <title>The hologenome of Daphnia magna reveals possible DNA methylation and microbiome-mediated evolution of the host genome.</title>
        <authorList>
            <person name="Chaturvedi A."/>
            <person name="Li X."/>
            <person name="Dhandapani V."/>
            <person name="Marshall H."/>
            <person name="Kissane S."/>
            <person name="Cuenca-Cambronero M."/>
            <person name="Asole G."/>
            <person name="Calvet F."/>
            <person name="Ruiz-Romero M."/>
            <person name="Marangio P."/>
            <person name="Guigo R."/>
            <person name="Rago D."/>
            <person name="Mirbahai L."/>
            <person name="Eastwood N."/>
            <person name="Colbourne J.K."/>
            <person name="Zhou J."/>
            <person name="Mallon E."/>
            <person name="Orsini L."/>
        </authorList>
    </citation>
    <scope>NUCLEOTIDE SEQUENCE [LARGE SCALE GENOMIC DNA]</scope>
    <source>
        <strain evidence="1">LRV0_1</strain>
    </source>
</reference>
<name>A0ABQ9YRE7_9CRUS</name>
<dbReference type="Proteomes" id="UP001234178">
    <property type="component" value="Unassembled WGS sequence"/>
</dbReference>
<comment type="caution">
    <text evidence="1">The sequence shown here is derived from an EMBL/GenBank/DDBJ whole genome shotgun (WGS) entry which is preliminary data.</text>
</comment>